<keyword evidence="1" id="KW-1133">Transmembrane helix</keyword>
<feature type="transmembrane region" description="Helical" evidence="1">
    <location>
        <begin position="20"/>
        <end position="39"/>
    </location>
</feature>
<dbReference type="EMBL" id="JACCBU010000001">
    <property type="protein sequence ID" value="NYE71626.1"/>
    <property type="molecule type" value="Genomic_DNA"/>
</dbReference>
<sequence>MTLELDLRPVLITAAEIRLAVLAVVLVIAISAGSALVSLPEGLRLAVLFVHLGSLIVGFGAVLSIDWYGLLWLRGRATLADLVGHSHRAGALTWGGLAGLCLSGMLLGPQLGSPLTLIKIVAVAGAAAVGVCALAAGRRLRSWRDTPPRRVLLFGAVLAGASQVFWWTAVVIGFLAREAR</sequence>
<keyword evidence="1" id="KW-0812">Transmembrane</keyword>
<dbReference type="RefSeq" id="WP_179751907.1">
    <property type="nucleotide sequence ID" value="NZ_JACCBU010000001.1"/>
</dbReference>
<name>A0A7Y9LD74_9ACTN</name>
<feature type="transmembrane region" description="Helical" evidence="1">
    <location>
        <begin position="152"/>
        <end position="176"/>
    </location>
</feature>
<dbReference type="AlphaFoldDB" id="A0A7Y9LD74"/>
<feature type="transmembrane region" description="Helical" evidence="1">
    <location>
        <begin position="117"/>
        <end position="140"/>
    </location>
</feature>
<feature type="transmembrane region" description="Helical" evidence="1">
    <location>
        <begin position="91"/>
        <end position="111"/>
    </location>
</feature>
<accession>A0A7Y9LD74</accession>
<dbReference type="Proteomes" id="UP000569914">
    <property type="component" value="Unassembled WGS sequence"/>
</dbReference>
<comment type="caution">
    <text evidence="2">The sequence shown here is derived from an EMBL/GenBank/DDBJ whole genome shotgun (WGS) entry which is preliminary data.</text>
</comment>
<organism evidence="2 3">
    <name type="scientific">Microlunatus parietis</name>
    <dbReference type="NCBI Taxonomy" id="682979"/>
    <lineage>
        <taxon>Bacteria</taxon>
        <taxon>Bacillati</taxon>
        <taxon>Actinomycetota</taxon>
        <taxon>Actinomycetes</taxon>
        <taxon>Propionibacteriales</taxon>
        <taxon>Propionibacteriaceae</taxon>
        <taxon>Microlunatus</taxon>
    </lineage>
</organism>
<evidence type="ECO:0000313" key="2">
    <source>
        <dbReference type="EMBL" id="NYE71626.1"/>
    </source>
</evidence>
<protein>
    <submittedName>
        <fullName evidence="2">Uncharacterized protein</fullName>
    </submittedName>
</protein>
<keyword evidence="1" id="KW-0472">Membrane</keyword>
<evidence type="ECO:0000313" key="3">
    <source>
        <dbReference type="Proteomes" id="UP000569914"/>
    </source>
</evidence>
<keyword evidence="3" id="KW-1185">Reference proteome</keyword>
<reference evidence="2 3" key="1">
    <citation type="submission" date="2020-07" db="EMBL/GenBank/DDBJ databases">
        <title>Sequencing the genomes of 1000 actinobacteria strains.</title>
        <authorList>
            <person name="Klenk H.-P."/>
        </authorList>
    </citation>
    <scope>NUCLEOTIDE SEQUENCE [LARGE SCALE GENOMIC DNA]</scope>
    <source>
        <strain evidence="2 3">DSM 22083</strain>
    </source>
</reference>
<gene>
    <name evidence="2" type="ORF">BKA15_002955</name>
</gene>
<proteinExistence type="predicted"/>
<evidence type="ECO:0000256" key="1">
    <source>
        <dbReference type="SAM" id="Phobius"/>
    </source>
</evidence>
<feature type="transmembrane region" description="Helical" evidence="1">
    <location>
        <begin position="45"/>
        <end position="70"/>
    </location>
</feature>